<protein>
    <submittedName>
        <fullName evidence="2">Uncharacterized protein</fullName>
    </submittedName>
</protein>
<keyword evidence="1" id="KW-0472">Membrane</keyword>
<feature type="transmembrane region" description="Helical" evidence="1">
    <location>
        <begin position="37"/>
        <end position="57"/>
    </location>
</feature>
<reference evidence="3" key="1">
    <citation type="journal article" date="2019" name="Int. J. Syst. Evol. Microbiol.">
        <title>The Global Catalogue of Microorganisms (GCM) 10K type strain sequencing project: providing services to taxonomists for standard genome sequencing and annotation.</title>
        <authorList>
            <consortium name="The Broad Institute Genomics Platform"/>
            <consortium name="The Broad Institute Genome Sequencing Center for Infectious Disease"/>
            <person name="Wu L."/>
            <person name="Ma J."/>
        </authorList>
    </citation>
    <scope>NUCLEOTIDE SEQUENCE [LARGE SCALE GENOMIC DNA]</scope>
    <source>
        <strain evidence="3">CGMCC 4.7177</strain>
    </source>
</reference>
<keyword evidence="1" id="KW-1133">Transmembrane helix</keyword>
<sequence length="66" mass="7497">MNKRREATPKFLVVMSIIFGLFVTIQAFLVISSPHTFVRVVNLITTIFVSGVIGAFIREIFILKKK</sequence>
<dbReference type="RefSeq" id="WP_381535710.1">
    <property type="nucleotide sequence ID" value="NZ_JBHUGI010000006.1"/>
</dbReference>
<dbReference type="Proteomes" id="UP001597218">
    <property type="component" value="Unassembled WGS sequence"/>
</dbReference>
<keyword evidence="1" id="KW-0812">Transmembrane</keyword>
<evidence type="ECO:0000256" key="1">
    <source>
        <dbReference type="SAM" id="Phobius"/>
    </source>
</evidence>
<proteinExistence type="predicted"/>
<keyword evidence="3" id="KW-1185">Reference proteome</keyword>
<comment type="caution">
    <text evidence="2">The sequence shown here is derived from an EMBL/GenBank/DDBJ whole genome shotgun (WGS) entry which is preliminary data.</text>
</comment>
<accession>A0ABW4SC49</accession>
<dbReference type="EMBL" id="JBHUGI010000006">
    <property type="protein sequence ID" value="MFD1927052.1"/>
    <property type="molecule type" value="Genomic_DNA"/>
</dbReference>
<evidence type="ECO:0000313" key="2">
    <source>
        <dbReference type="EMBL" id="MFD1927052.1"/>
    </source>
</evidence>
<feature type="transmembrane region" description="Helical" evidence="1">
    <location>
        <begin position="12"/>
        <end position="31"/>
    </location>
</feature>
<gene>
    <name evidence="2" type="ORF">ACFSFY_03125</name>
</gene>
<organism evidence="2 3">
    <name type="scientific">Sporosarcina siberiensis</name>
    <dbReference type="NCBI Taxonomy" id="1365606"/>
    <lineage>
        <taxon>Bacteria</taxon>
        <taxon>Bacillati</taxon>
        <taxon>Bacillota</taxon>
        <taxon>Bacilli</taxon>
        <taxon>Bacillales</taxon>
        <taxon>Caryophanaceae</taxon>
        <taxon>Sporosarcina</taxon>
    </lineage>
</organism>
<name>A0ABW4SC49_9BACL</name>
<evidence type="ECO:0000313" key="3">
    <source>
        <dbReference type="Proteomes" id="UP001597218"/>
    </source>
</evidence>